<accession>A0AAV1D4K0</accession>
<feature type="domain" description="Mon2/Sec7/BIG1-like HUS" evidence="4">
    <location>
        <begin position="232"/>
        <end position="387"/>
    </location>
</feature>
<dbReference type="Proteomes" id="UP001161247">
    <property type="component" value="Chromosome 4"/>
</dbReference>
<sequence>MTALMAVLEMDLRALSAESRRRYPAVKDAAEHAILKLRSLSSPNEIAQNEDIVRIFLMACEVKTVKLSVLGLSCLQKLVSHDAVPPSALKEILATLKDHGEMADDSIQLKTLQTILIIFQSHLLPDNEENMAQALGICLRLLESNKSSDSVRNTAAATFRQAVALIFDHVASAESLPSGKGGSGGYISRANSVTSDVNRNINRLEALDLDFVSGSPSSTRGTLSTSGKLGLRLLEDLTALAAGGSGVWLRVGSIQRAFALDILEFVLSNHVALFRNLVPYEQVLRRQICSLLMTSLRTNSELEGEAGEPYFRRLVLRSVSHIIRLYSSTLITESEVFLSMLVRIISLDLPLWHRILVLEILRGFCVEVRTLRILFQNFDMHPKNTNIVEDMVKALARVVSNVQFQETCEESLAAVAGMFNSKAKGIEWSLDNDASNAAVLVASEAHSVTLAIEGLLGVVFTVATLTDEAVDVGEIESPRCDSDPSEKCTGKTAALCLAMVDSMWLIILDALSLILAKSQGEAIVLEILKGYQAFTQACGVLRAIEPLNSFLASLCKFTINMPSDVEKKSVVQSPGKRSEVLIDQRETIVLTPKNVQALRTLFNIAHRLHNFLGPSWVLVLETLAALDRAIHSPHASTQEVSTAVPRLTRDSSGSGQYSDFHILSSLNSQLFESSALMTVPAVKSLISALRQLSHQYMTATSGSLSQASNQKLGSIGFAVERLLTILVNNLHRVEPLWDDIVGHFLELADSSSQHLRNMALDALDKSICAVLGSDLFQGRNVVENRAVAINMQPKSMDLRSLECSAIAPLDALYSTSQSFDVRAGSLRILLHVLERHGEKLCYSWPNILETLRSVALALEKDLVALGFQSLRVIMNDGLSSIPADCLHVCIDVTGAFSAQLTELNISLTAIGLLWTSTDFIVKGASYGHQMETETKADERNSDRMSHSVNSSIALSDEELTLRSLTVDRDTLLLSVFSLLQKLGADERPEVRNAAVRTLFQILGSHGQKLSESMWENCLWNYVFPTLDRVSHMAATSSRDEWQGKELGTKGGKAVHMLIHHSRNTAQKQWDETLVLVLGGIARILRSFFPFLWEIKNFQSGWESLLVLVENSILNGSKEVALAAINCLQTTVVSHSPKGNFPISYLRSVIDVYVLVLQKSPNCSDNASSRIKQEILNGLGELYVQARGMFDSDMYRQLLSVLDAAIKGANNNFEAEYANVPPVQRTALEILPLLRPAENLSSMWSLLFEKLLEYLPRSDAVIGNNGDELESADGTKNMSNVPNGNASTSQKKGSQNLDSVSISGHLFTEKLVPVLVNLFLQAPTVEKCCILPNLIQALGRCMVTRSDNPEGSLWRLAVEGLNQILVHDVTKVTADTGIDLPRASRIHIWKEVADVYEIFLVGHCGRALPSSALTPSVLKADESLEMNILDVLADKILKCQNDAPLDILQRLVSTLDRCASRTCSLPVETVELMPSYCSRFSLACLQKLFSLSNYTRGSADWNPFRSDLSKVSIVILLSRCEFILKKFLTDENDLGDRPLPLARVEEIIFVLQELARLVIHSDTASALPLRHMLKEGLSEENGGRTHLLVLFPSFCELVVSREARVRELVQVVLRLIAAELGLEKLKLEVDLWKRANCHNRACV</sequence>
<evidence type="ECO:0000256" key="3">
    <source>
        <dbReference type="SAM" id="MobiDB-lite"/>
    </source>
</evidence>
<evidence type="ECO:0000259" key="4">
    <source>
        <dbReference type="Pfam" id="PF12783"/>
    </source>
</evidence>
<dbReference type="InterPro" id="IPR016024">
    <property type="entry name" value="ARM-type_fold"/>
</dbReference>
<organism evidence="7 8">
    <name type="scientific">Oldenlandia corymbosa var. corymbosa</name>
    <dbReference type="NCBI Taxonomy" id="529605"/>
    <lineage>
        <taxon>Eukaryota</taxon>
        <taxon>Viridiplantae</taxon>
        <taxon>Streptophyta</taxon>
        <taxon>Embryophyta</taxon>
        <taxon>Tracheophyta</taxon>
        <taxon>Spermatophyta</taxon>
        <taxon>Magnoliopsida</taxon>
        <taxon>eudicotyledons</taxon>
        <taxon>Gunneridae</taxon>
        <taxon>Pentapetalae</taxon>
        <taxon>asterids</taxon>
        <taxon>lamiids</taxon>
        <taxon>Gentianales</taxon>
        <taxon>Rubiaceae</taxon>
        <taxon>Rubioideae</taxon>
        <taxon>Spermacoceae</taxon>
        <taxon>Hedyotis-Oldenlandia complex</taxon>
        <taxon>Oldenlandia</taxon>
    </lineage>
</organism>
<gene>
    <name evidence="7" type="ORF">OLC1_LOCUS12108</name>
</gene>
<dbReference type="Pfam" id="PF16213">
    <property type="entry name" value="DCB"/>
    <property type="match status" value="1"/>
</dbReference>
<protein>
    <submittedName>
        <fullName evidence="7">OLC1v1001167C2</fullName>
    </submittedName>
</protein>
<keyword evidence="1" id="KW-0813">Transport</keyword>
<feature type="region of interest" description="Disordered" evidence="3">
    <location>
        <begin position="1265"/>
        <end position="1294"/>
    </location>
</feature>
<dbReference type="GO" id="GO:0015031">
    <property type="term" value="P:protein transport"/>
    <property type="evidence" value="ECO:0007669"/>
    <property type="project" value="UniProtKB-KW"/>
</dbReference>
<dbReference type="Pfam" id="PF16206">
    <property type="entry name" value="Mon2_C"/>
    <property type="match status" value="2"/>
</dbReference>
<reference evidence="7" key="1">
    <citation type="submission" date="2023-03" db="EMBL/GenBank/DDBJ databases">
        <authorList>
            <person name="Julca I."/>
        </authorList>
    </citation>
    <scope>NUCLEOTIDE SEQUENCE</scope>
</reference>
<dbReference type="InterPro" id="IPR032691">
    <property type="entry name" value="Mon2/Sec7/BIG1-like_HUS"/>
</dbReference>
<keyword evidence="2" id="KW-0653">Protein transport</keyword>
<name>A0AAV1D4K0_OLDCO</name>
<evidence type="ECO:0000259" key="5">
    <source>
        <dbReference type="Pfam" id="PF16206"/>
    </source>
</evidence>
<dbReference type="InterPro" id="IPR032817">
    <property type="entry name" value="Mon2_C"/>
</dbReference>
<evidence type="ECO:0000313" key="8">
    <source>
        <dbReference type="Proteomes" id="UP001161247"/>
    </source>
</evidence>
<dbReference type="InterPro" id="IPR032629">
    <property type="entry name" value="DCB_dom"/>
</dbReference>
<evidence type="ECO:0000256" key="2">
    <source>
        <dbReference type="ARBA" id="ARBA00022927"/>
    </source>
</evidence>
<dbReference type="PANTHER" id="PTHR34199:SF4">
    <property type="entry name" value="ARM REPEAT SUPERFAMILY PROTEIN"/>
    <property type="match status" value="1"/>
</dbReference>
<feature type="domain" description="Mon2/Sec7/BIG1-like dimerisation and cyclophilin-binding" evidence="6">
    <location>
        <begin position="3"/>
        <end position="171"/>
    </location>
</feature>
<dbReference type="PANTHER" id="PTHR34199">
    <property type="entry name" value="NUMOD3 MOTIF FAMILY PROTEIN, EXPRESSED"/>
    <property type="match status" value="1"/>
</dbReference>
<dbReference type="SUPFAM" id="SSF48371">
    <property type="entry name" value="ARM repeat"/>
    <property type="match status" value="2"/>
</dbReference>
<evidence type="ECO:0000256" key="1">
    <source>
        <dbReference type="ARBA" id="ARBA00022448"/>
    </source>
</evidence>
<feature type="domain" description="Mon2 C-terminal" evidence="5">
    <location>
        <begin position="876"/>
        <end position="1156"/>
    </location>
</feature>
<dbReference type="Pfam" id="PF12783">
    <property type="entry name" value="Sec7-like_HUS"/>
    <property type="match status" value="1"/>
</dbReference>
<proteinExistence type="predicted"/>
<dbReference type="EMBL" id="OX459121">
    <property type="protein sequence ID" value="CAI9102821.1"/>
    <property type="molecule type" value="Genomic_DNA"/>
</dbReference>
<evidence type="ECO:0000259" key="6">
    <source>
        <dbReference type="Pfam" id="PF16213"/>
    </source>
</evidence>
<keyword evidence="8" id="KW-1185">Reference proteome</keyword>
<feature type="compositionally biased region" description="Polar residues" evidence="3">
    <location>
        <begin position="1273"/>
        <end position="1294"/>
    </location>
</feature>
<feature type="domain" description="Mon2 C-terminal" evidence="5">
    <location>
        <begin position="1296"/>
        <end position="1559"/>
    </location>
</feature>
<evidence type="ECO:0000313" key="7">
    <source>
        <dbReference type="EMBL" id="CAI9102821.1"/>
    </source>
</evidence>